<name>A0A9P0AMA5_BEMTA</name>
<evidence type="ECO:0000259" key="26">
    <source>
        <dbReference type="Pfam" id="PF11838"/>
    </source>
</evidence>
<keyword evidence="18" id="KW-0325">Glycoprotein</keyword>
<keyword evidence="6" id="KW-0336">GPI-anchor</keyword>
<dbReference type="InterPro" id="IPR027268">
    <property type="entry name" value="Peptidase_M4/M1_CTD_sf"/>
</dbReference>
<keyword evidence="19" id="KW-0449">Lipoprotein</keyword>
<dbReference type="GO" id="GO:0070006">
    <property type="term" value="F:metalloaminopeptidase activity"/>
    <property type="evidence" value="ECO:0007669"/>
    <property type="project" value="TreeGrafter"/>
</dbReference>
<dbReference type="InterPro" id="IPR042097">
    <property type="entry name" value="Aminopeptidase_N-like_N_sf"/>
</dbReference>
<evidence type="ECO:0000259" key="27">
    <source>
        <dbReference type="Pfam" id="PF17900"/>
    </source>
</evidence>
<comment type="catalytic activity">
    <reaction evidence="1">
        <text>Release of an N-terminal amino acid, Xaa-|-Yaa- from a peptide, amide or arylamide. Xaa is preferably Ala, but may be most amino acids including Pro (slow action). When a terminal hydrophobic residue is followed by a prolyl residue, the two may be released as an intact Xaa-Pro dipeptide.</text>
        <dbReference type="EC" id="3.4.11.2"/>
    </reaction>
</comment>
<dbReference type="FunFam" id="2.60.40.1730:FF:000012">
    <property type="entry name" value="Aminopeptidase N"/>
    <property type="match status" value="1"/>
</dbReference>
<dbReference type="Gene3D" id="2.60.40.1730">
    <property type="entry name" value="tricorn interacting facor f3 domain"/>
    <property type="match status" value="1"/>
</dbReference>
<evidence type="ECO:0000256" key="9">
    <source>
        <dbReference type="ARBA" id="ARBA00022723"/>
    </source>
</evidence>
<dbReference type="EMBL" id="OU963870">
    <property type="protein sequence ID" value="CAH0395865.1"/>
    <property type="molecule type" value="Genomic_DNA"/>
</dbReference>
<feature type="signal peptide" evidence="24">
    <location>
        <begin position="1"/>
        <end position="33"/>
    </location>
</feature>
<evidence type="ECO:0000313" key="28">
    <source>
        <dbReference type="EMBL" id="CAH0395865.1"/>
    </source>
</evidence>
<dbReference type="PANTHER" id="PTHR11533:SF253">
    <property type="entry name" value="AMINOPEPTIDASE-RELATED"/>
    <property type="match status" value="1"/>
</dbReference>
<dbReference type="PRINTS" id="PR00756">
    <property type="entry name" value="ALADIPTASE"/>
</dbReference>
<evidence type="ECO:0000256" key="18">
    <source>
        <dbReference type="ARBA" id="ARBA00023180"/>
    </source>
</evidence>
<dbReference type="Pfam" id="PF17900">
    <property type="entry name" value="Peptidase_M1_N"/>
    <property type="match status" value="1"/>
</dbReference>
<keyword evidence="13" id="KW-0735">Signal-anchor</keyword>
<keyword evidence="23" id="KW-0031">Aminopeptidase</keyword>
<dbReference type="SUPFAM" id="SSF55486">
    <property type="entry name" value="Metalloproteases ('zincins'), catalytic domain"/>
    <property type="match status" value="1"/>
</dbReference>
<evidence type="ECO:0000313" key="29">
    <source>
        <dbReference type="Proteomes" id="UP001152759"/>
    </source>
</evidence>
<evidence type="ECO:0000256" key="15">
    <source>
        <dbReference type="ARBA" id="ARBA00023049"/>
    </source>
</evidence>
<dbReference type="InterPro" id="IPR050344">
    <property type="entry name" value="Peptidase_M1_aminopeptidases"/>
</dbReference>
<keyword evidence="17" id="KW-1015">Disulfide bond</keyword>
<evidence type="ECO:0000256" key="1">
    <source>
        <dbReference type="ARBA" id="ARBA00000098"/>
    </source>
</evidence>
<dbReference type="GO" id="GO:0005737">
    <property type="term" value="C:cytoplasm"/>
    <property type="evidence" value="ECO:0007669"/>
    <property type="project" value="TreeGrafter"/>
</dbReference>
<sequence>MILRSNTAPLCMINLCLLWISHFLLVGSRSARAMTPRYRLPGDIIPEHYNISILTNLDDNDFTYHGRVTIKLKCIRATNKIVLHAYTLTIGTDVLRVSEARSEGAPKPQHIKITNSSYDTVNEFFIAETNKPLQPNRTYIYDIPYKGTLNTNLWGFYRSSYLDQKSNETRWLAVTQFSPIHARKAFPCFDEPAMKATFSISLIHDKKYTALSNMPVKHTSILEDRDHWVKTEFETTVKMSTYVVGFMISDFEHLPPTETATRQIPFKVWVRRDALEQTRFSLFVGPQLLDFLEGYFGINYPLPKQDLAAIPDFNFNAMENWGLITFREKAILYDPKSTSVNLQQSLTFTTAHEIAHMWFGNLVTMQWWTDLWLKEGFASYLGAIAMENVITHWQTMSHQVATDLGYTFALDSLNSSHPVSVPIGNPAEIAQLFDKIPYAKGPLIIRMMNHFLGDETFQAGLQQYLNKFAYGNAEKDDLWNELTSVAHVRGALPAETSVKIIMDSWTVQTGYPLVNVQRDYEQGTAKVSQSRYFQNVELKEKLGNKQCWWIPLSYTTGHDSDFNSTKPKAWLNCSGPIVITDLPNEDSWVLFNLKATGTYRINYDLKNWEMLSEVLNDESEFRKIDPLNRMLLVVDSFSLAWTRDLNYDLAFKLASYLKYEPEFIVWDAADAHLSEIAAMLRYTPDYDIYKEYLQSIVRPAYEKIGPLAEEPDDSETSQRKSVITAMARRCGLDLYEQEAKELFKQAMTSSSDSPVIPKDIRGSVYCTGVALSGEREWKLMWNRYVKSNIPAEKENILMALGCSKDDAVLGAYLSWSIDENSLIRRQDSLTVFRSVAANQIGYPIAKTFFVRRLDDIYNFFGVKTAKMGSYLTVLANYMNTQKELDEIKNVISRNESIFEYSKLAQDQFIETVQNNILWFKTNQNNVISALRPK</sequence>
<reference evidence="28" key="1">
    <citation type="submission" date="2021-12" db="EMBL/GenBank/DDBJ databases">
        <authorList>
            <person name="King R."/>
        </authorList>
    </citation>
    <scope>NUCLEOTIDE SEQUENCE</scope>
</reference>
<dbReference type="GO" id="GO:0006508">
    <property type="term" value="P:proteolysis"/>
    <property type="evidence" value="ECO:0007669"/>
    <property type="project" value="UniProtKB-KW"/>
</dbReference>
<dbReference type="Pfam" id="PF11838">
    <property type="entry name" value="ERAP1_C"/>
    <property type="match status" value="1"/>
</dbReference>
<evidence type="ECO:0000256" key="14">
    <source>
        <dbReference type="ARBA" id="ARBA00022989"/>
    </source>
</evidence>
<evidence type="ECO:0000256" key="6">
    <source>
        <dbReference type="ARBA" id="ARBA00022622"/>
    </source>
</evidence>
<keyword evidence="10 24" id="KW-0732">Signal</keyword>
<dbReference type="GO" id="GO:0016285">
    <property type="term" value="F:alanyl aminopeptidase activity"/>
    <property type="evidence" value="ECO:0007669"/>
    <property type="project" value="UniProtKB-EC"/>
</dbReference>
<evidence type="ECO:0000256" key="21">
    <source>
        <dbReference type="PIRSR" id="PIRSR634016-3"/>
    </source>
</evidence>
<dbReference type="GO" id="GO:0042277">
    <property type="term" value="F:peptide binding"/>
    <property type="evidence" value="ECO:0007669"/>
    <property type="project" value="TreeGrafter"/>
</dbReference>
<dbReference type="FunFam" id="1.10.390.10:FF:000016">
    <property type="entry name" value="Glutamyl aminopeptidase"/>
    <property type="match status" value="1"/>
</dbReference>
<dbReference type="PANTHER" id="PTHR11533">
    <property type="entry name" value="PROTEASE M1 ZINC METALLOPROTEASE"/>
    <property type="match status" value="1"/>
</dbReference>
<keyword evidence="29" id="KW-1185">Reference proteome</keyword>
<evidence type="ECO:0000256" key="19">
    <source>
        <dbReference type="ARBA" id="ARBA00023288"/>
    </source>
</evidence>
<dbReference type="GO" id="GO:0043171">
    <property type="term" value="P:peptide catabolic process"/>
    <property type="evidence" value="ECO:0007669"/>
    <property type="project" value="TreeGrafter"/>
</dbReference>
<evidence type="ECO:0000256" key="7">
    <source>
        <dbReference type="ARBA" id="ARBA00022670"/>
    </source>
</evidence>
<evidence type="ECO:0000256" key="8">
    <source>
        <dbReference type="ARBA" id="ARBA00022692"/>
    </source>
</evidence>
<feature type="domain" description="Peptidase M1 membrane alanine aminopeptidase" evidence="25">
    <location>
        <begin position="284"/>
        <end position="505"/>
    </location>
</feature>
<dbReference type="Gene3D" id="1.10.390.10">
    <property type="entry name" value="Neutral Protease Domain 2"/>
    <property type="match status" value="1"/>
</dbReference>
<keyword evidence="8" id="KW-0812">Transmembrane</keyword>
<comment type="cofactor">
    <cofactor evidence="21 23">
        <name>Zn(2+)</name>
        <dbReference type="ChEBI" id="CHEBI:29105"/>
    </cofactor>
    <text evidence="21 23">Binds 1 zinc ion per subunit.</text>
</comment>
<dbReference type="InterPro" id="IPR001930">
    <property type="entry name" value="Peptidase_M1"/>
</dbReference>
<keyword evidence="9 21" id="KW-0479">Metal-binding</keyword>
<evidence type="ECO:0000256" key="13">
    <source>
        <dbReference type="ARBA" id="ARBA00022968"/>
    </source>
</evidence>
<dbReference type="FunFam" id="1.25.50.20:FF:000001">
    <property type="entry name" value="Aminopeptidase"/>
    <property type="match status" value="1"/>
</dbReference>
<dbReference type="Gene3D" id="1.25.50.20">
    <property type="match status" value="1"/>
</dbReference>
<feature type="chain" id="PRO_5040154787" description="Aminopeptidase" evidence="24">
    <location>
        <begin position="34"/>
        <end position="933"/>
    </location>
</feature>
<evidence type="ECO:0000256" key="16">
    <source>
        <dbReference type="ARBA" id="ARBA00023136"/>
    </source>
</evidence>
<evidence type="ECO:0000256" key="22">
    <source>
        <dbReference type="PIRSR" id="PIRSR634016-4"/>
    </source>
</evidence>
<dbReference type="GO" id="GO:0005886">
    <property type="term" value="C:plasma membrane"/>
    <property type="evidence" value="ECO:0007669"/>
    <property type="project" value="UniProtKB-SubCell"/>
</dbReference>
<dbReference type="CDD" id="cd09601">
    <property type="entry name" value="M1_APN-Q_like"/>
    <property type="match status" value="1"/>
</dbReference>
<evidence type="ECO:0000256" key="20">
    <source>
        <dbReference type="PIRSR" id="PIRSR634016-1"/>
    </source>
</evidence>
<evidence type="ECO:0000256" key="3">
    <source>
        <dbReference type="ARBA" id="ARBA00004609"/>
    </source>
</evidence>
<dbReference type="Proteomes" id="UP001152759">
    <property type="component" value="Chromosome 9"/>
</dbReference>
<keyword evidence="14" id="KW-1133">Transmembrane helix</keyword>
<evidence type="ECO:0000256" key="10">
    <source>
        <dbReference type="ARBA" id="ARBA00022729"/>
    </source>
</evidence>
<dbReference type="InterPro" id="IPR045357">
    <property type="entry name" value="Aminopeptidase_N-like_N"/>
</dbReference>
<organism evidence="28 29">
    <name type="scientific">Bemisia tabaci</name>
    <name type="common">Sweetpotato whitefly</name>
    <name type="synonym">Aleurodes tabaci</name>
    <dbReference type="NCBI Taxonomy" id="7038"/>
    <lineage>
        <taxon>Eukaryota</taxon>
        <taxon>Metazoa</taxon>
        <taxon>Ecdysozoa</taxon>
        <taxon>Arthropoda</taxon>
        <taxon>Hexapoda</taxon>
        <taxon>Insecta</taxon>
        <taxon>Pterygota</taxon>
        <taxon>Neoptera</taxon>
        <taxon>Paraneoptera</taxon>
        <taxon>Hemiptera</taxon>
        <taxon>Sternorrhyncha</taxon>
        <taxon>Aleyrodoidea</taxon>
        <taxon>Aleyrodidae</taxon>
        <taxon>Aleyrodinae</taxon>
        <taxon>Bemisia</taxon>
    </lineage>
</organism>
<keyword evidence="16" id="KW-0472">Membrane</keyword>
<feature type="site" description="Transition state stabilizer" evidence="22">
    <location>
        <position position="438"/>
    </location>
</feature>
<evidence type="ECO:0000256" key="17">
    <source>
        <dbReference type="ARBA" id="ARBA00023157"/>
    </source>
</evidence>
<accession>A0A9P0AMA5</accession>
<evidence type="ECO:0000256" key="5">
    <source>
        <dbReference type="ARBA" id="ARBA00022475"/>
    </source>
</evidence>
<dbReference type="FunFam" id="2.60.40.1910:FF:000008">
    <property type="entry name" value="Aminopeptidase"/>
    <property type="match status" value="1"/>
</dbReference>
<dbReference type="Pfam" id="PF01433">
    <property type="entry name" value="Peptidase_M1"/>
    <property type="match status" value="1"/>
</dbReference>
<evidence type="ECO:0000256" key="2">
    <source>
        <dbReference type="ARBA" id="ARBA00004606"/>
    </source>
</evidence>
<keyword evidence="11 23" id="KW-0378">Hydrolase</keyword>
<protein>
    <recommendedName>
        <fullName evidence="23">Aminopeptidase</fullName>
        <ecNumber evidence="23">3.4.11.-</ecNumber>
    </recommendedName>
</protein>
<dbReference type="GO" id="GO:0005615">
    <property type="term" value="C:extracellular space"/>
    <property type="evidence" value="ECO:0007669"/>
    <property type="project" value="TreeGrafter"/>
</dbReference>
<proteinExistence type="inferred from homology"/>
<gene>
    <name evidence="28" type="ORF">BEMITA_LOCUS14000</name>
</gene>
<dbReference type="SUPFAM" id="SSF63737">
    <property type="entry name" value="Leukotriene A4 hydrolase N-terminal domain"/>
    <property type="match status" value="1"/>
</dbReference>
<evidence type="ECO:0000256" key="24">
    <source>
        <dbReference type="SAM" id="SignalP"/>
    </source>
</evidence>
<keyword evidence="15 23" id="KW-0482">Metalloprotease</keyword>
<dbReference type="InterPro" id="IPR024571">
    <property type="entry name" value="ERAP1-like_C_dom"/>
</dbReference>
<feature type="binding site" evidence="21">
    <location>
        <position position="356"/>
    </location>
    <ligand>
        <name>Zn(2+)</name>
        <dbReference type="ChEBI" id="CHEBI:29105"/>
        <note>catalytic</note>
    </ligand>
</feature>
<evidence type="ECO:0000259" key="25">
    <source>
        <dbReference type="Pfam" id="PF01433"/>
    </source>
</evidence>
<feature type="domain" description="ERAP1-like C-terminal" evidence="26">
    <location>
        <begin position="588"/>
        <end position="912"/>
    </location>
</feature>
<dbReference type="GO" id="GO:0008270">
    <property type="term" value="F:zinc ion binding"/>
    <property type="evidence" value="ECO:0007669"/>
    <property type="project" value="UniProtKB-UniRule"/>
</dbReference>
<keyword evidence="5" id="KW-1003">Cell membrane</keyword>
<dbReference type="AlphaFoldDB" id="A0A9P0AMA5"/>
<comment type="similarity">
    <text evidence="4 23">Belongs to the peptidase M1 family.</text>
</comment>
<dbReference type="EC" id="3.4.11.-" evidence="23"/>
<dbReference type="Gene3D" id="2.60.40.1910">
    <property type="match status" value="1"/>
</dbReference>
<feature type="binding site" evidence="21">
    <location>
        <position position="375"/>
    </location>
    <ligand>
        <name>Zn(2+)</name>
        <dbReference type="ChEBI" id="CHEBI:29105"/>
        <note>catalytic</note>
    </ligand>
</feature>
<keyword evidence="12 21" id="KW-0862">Zinc</keyword>
<evidence type="ECO:0000256" key="12">
    <source>
        <dbReference type="ARBA" id="ARBA00022833"/>
    </source>
</evidence>
<evidence type="ECO:0000256" key="4">
    <source>
        <dbReference type="ARBA" id="ARBA00010136"/>
    </source>
</evidence>
<evidence type="ECO:0000256" key="11">
    <source>
        <dbReference type="ARBA" id="ARBA00022801"/>
    </source>
</evidence>
<keyword evidence="7 23" id="KW-0645">Protease</keyword>
<dbReference type="InterPro" id="IPR014782">
    <property type="entry name" value="Peptidase_M1_dom"/>
</dbReference>
<comment type="subcellular location">
    <subcellularLocation>
        <location evidence="3">Cell membrane</location>
        <topology evidence="3">Lipid-anchor</topology>
        <topology evidence="3">GPI-anchor</topology>
    </subcellularLocation>
    <subcellularLocation>
        <location evidence="2">Membrane</location>
        <topology evidence="2">Single-pass type II membrane protein</topology>
    </subcellularLocation>
</comment>
<feature type="domain" description="Aminopeptidase N-like N-terminal" evidence="27">
    <location>
        <begin position="46"/>
        <end position="243"/>
    </location>
</feature>
<feature type="binding site" evidence="21">
    <location>
        <position position="352"/>
    </location>
    <ligand>
        <name>Zn(2+)</name>
        <dbReference type="ChEBI" id="CHEBI:29105"/>
        <note>catalytic</note>
    </ligand>
</feature>
<evidence type="ECO:0000256" key="23">
    <source>
        <dbReference type="RuleBase" id="RU364040"/>
    </source>
</evidence>
<dbReference type="InterPro" id="IPR034016">
    <property type="entry name" value="M1_APN-typ"/>
</dbReference>
<dbReference type="GO" id="GO:0098552">
    <property type="term" value="C:side of membrane"/>
    <property type="evidence" value="ECO:0007669"/>
    <property type="project" value="UniProtKB-KW"/>
</dbReference>
<feature type="active site" description="Proton acceptor" evidence="20">
    <location>
        <position position="353"/>
    </location>
</feature>